<evidence type="ECO:0000313" key="10">
    <source>
        <dbReference type="EMBL" id="KJE94331.1"/>
    </source>
</evidence>
<evidence type="ECO:0000256" key="5">
    <source>
        <dbReference type="ARBA" id="ARBA00022676"/>
    </source>
</evidence>
<dbReference type="InterPro" id="IPR013820">
    <property type="entry name" value="ATP_PRibTrfase_cat"/>
</dbReference>
<dbReference type="InterPro" id="IPR011322">
    <property type="entry name" value="N-reg_PII-like_a/b"/>
</dbReference>
<keyword evidence="5 10" id="KW-0328">Glycosyltransferase</keyword>
<dbReference type="InterPro" id="IPR015867">
    <property type="entry name" value="N-reg_PII/ATP_PRibTrfase_C"/>
</dbReference>
<keyword evidence="11" id="KW-1185">Reference proteome</keyword>
<dbReference type="PROSITE" id="PS01316">
    <property type="entry name" value="ATP_P_PHORIBOSYLTR"/>
    <property type="match status" value="1"/>
</dbReference>
<organism evidence="10 11">
    <name type="scientific">Capsaspora owczarzaki (strain ATCC 30864)</name>
    <dbReference type="NCBI Taxonomy" id="595528"/>
    <lineage>
        <taxon>Eukaryota</taxon>
        <taxon>Filasterea</taxon>
        <taxon>Capsaspora</taxon>
    </lineage>
</organism>
<dbReference type="Proteomes" id="UP000008743">
    <property type="component" value="Unassembled WGS sequence"/>
</dbReference>
<sequence length="269" mass="29357">MSEPVDDPARQLQNRLDIALATNFDLALVFLPAADIALYVAEGRVDLGITGRDMVQESNVDVQELLQLGFGKCKLCVQAPIKSNIKNPKDLCGKRIVTSFPTLAAKYFKELDPTKTTSIHYVSGSVEAACALGLADGIVDLVETGDTMRAAGLEVVSEIMTTEALLVANPHTAHKELVDTFRKRIAGALTAERHVMIEYNVERARLAEAVKITPGKKSPTLSPLDDANWVAVKCLILLSESNTKMDQLEKIGARDILIYNIHNCRVSNE</sequence>
<evidence type="ECO:0000313" key="11">
    <source>
        <dbReference type="Proteomes" id="UP000008743"/>
    </source>
</evidence>
<protein>
    <recommendedName>
        <fullName evidence="3">ATP phosphoribosyltransferase</fullName>
        <ecNumber evidence="3">2.4.2.17</ecNumber>
    </recommendedName>
</protein>
<evidence type="ECO:0000256" key="1">
    <source>
        <dbReference type="ARBA" id="ARBA00000915"/>
    </source>
</evidence>
<dbReference type="SUPFAM" id="SSF54913">
    <property type="entry name" value="GlnB-like"/>
    <property type="match status" value="1"/>
</dbReference>
<dbReference type="PANTHER" id="PTHR21403">
    <property type="entry name" value="ATP PHOSPHORIBOSYLTRANSFERASE ATP-PRTASE"/>
    <property type="match status" value="1"/>
</dbReference>
<dbReference type="PhylomeDB" id="A0A0D2UGV5"/>
<dbReference type="GO" id="GO:0000287">
    <property type="term" value="F:magnesium ion binding"/>
    <property type="evidence" value="ECO:0007669"/>
    <property type="project" value="InterPro"/>
</dbReference>
<evidence type="ECO:0000256" key="7">
    <source>
        <dbReference type="ARBA" id="ARBA00023102"/>
    </source>
</evidence>
<reference evidence="11" key="1">
    <citation type="submission" date="2011-02" db="EMBL/GenBank/DDBJ databases">
        <title>The Genome Sequence of Capsaspora owczarzaki ATCC 30864.</title>
        <authorList>
            <person name="Russ C."/>
            <person name="Cuomo C."/>
            <person name="Burger G."/>
            <person name="Gray M.W."/>
            <person name="Holland P.W.H."/>
            <person name="King N."/>
            <person name="Lang F.B.F."/>
            <person name="Roger A.J."/>
            <person name="Ruiz-Trillo I."/>
            <person name="Young S.K."/>
            <person name="Zeng Q."/>
            <person name="Gargeya S."/>
            <person name="Alvarado L."/>
            <person name="Berlin A."/>
            <person name="Chapman S.B."/>
            <person name="Chen Z."/>
            <person name="Freedman E."/>
            <person name="Gellesch M."/>
            <person name="Goldberg J."/>
            <person name="Griggs A."/>
            <person name="Gujja S."/>
            <person name="Heilman E."/>
            <person name="Heiman D."/>
            <person name="Howarth C."/>
            <person name="Mehta T."/>
            <person name="Neiman D."/>
            <person name="Pearson M."/>
            <person name="Roberts A."/>
            <person name="Saif S."/>
            <person name="Shea T."/>
            <person name="Shenoy N."/>
            <person name="Sisk P."/>
            <person name="Stolte C."/>
            <person name="Sykes S."/>
            <person name="White J."/>
            <person name="Yandava C."/>
            <person name="Haas B."/>
            <person name="Nusbaum C."/>
            <person name="Birren B."/>
        </authorList>
    </citation>
    <scope>NUCLEOTIDE SEQUENCE</scope>
    <source>
        <strain evidence="11">ATCC 30864</strain>
    </source>
</reference>
<feature type="domain" description="Histidine biosynthesis HisG C-terminal" evidence="9">
    <location>
        <begin position="191"/>
        <end position="263"/>
    </location>
</feature>
<evidence type="ECO:0000256" key="4">
    <source>
        <dbReference type="ARBA" id="ARBA00022605"/>
    </source>
</evidence>
<evidence type="ECO:0000256" key="6">
    <source>
        <dbReference type="ARBA" id="ARBA00022679"/>
    </source>
</evidence>
<evidence type="ECO:0000256" key="3">
    <source>
        <dbReference type="ARBA" id="ARBA00011946"/>
    </source>
</evidence>
<dbReference type="NCBIfam" id="TIGR00070">
    <property type="entry name" value="hisG"/>
    <property type="match status" value="1"/>
</dbReference>
<dbReference type="UniPathway" id="UPA00031">
    <property type="reaction ID" value="UER00006"/>
</dbReference>
<name>A0A0D2UGV5_CAPO3</name>
<dbReference type="Gene3D" id="3.30.70.120">
    <property type="match status" value="1"/>
</dbReference>
<dbReference type="FunFam" id="3.40.190.10:FF:000123">
    <property type="entry name" value="HIS1p ATP phosphoribosyltransferase"/>
    <property type="match status" value="1"/>
</dbReference>
<dbReference type="Pfam" id="PF01634">
    <property type="entry name" value="HisG"/>
    <property type="match status" value="1"/>
</dbReference>
<dbReference type="NCBIfam" id="TIGR03455">
    <property type="entry name" value="HisG_C-term"/>
    <property type="match status" value="1"/>
</dbReference>
<comment type="catalytic activity">
    <reaction evidence="1">
        <text>1-(5-phospho-beta-D-ribosyl)-ATP + diphosphate = 5-phospho-alpha-D-ribose 1-diphosphate + ATP</text>
        <dbReference type="Rhea" id="RHEA:18473"/>
        <dbReference type="ChEBI" id="CHEBI:30616"/>
        <dbReference type="ChEBI" id="CHEBI:33019"/>
        <dbReference type="ChEBI" id="CHEBI:58017"/>
        <dbReference type="ChEBI" id="CHEBI:73183"/>
        <dbReference type="EC" id="2.4.2.17"/>
    </reaction>
</comment>
<dbReference type="FunCoup" id="A0A0D2UGV5">
    <property type="interactions" value="84"/>
</dbReference>
<comment type="pathway">
    <text evidence="2">Amino-acid biosynthesis; L-histidine biosynthesis; L-histidine from 5-phospho-alpha-D-ribose 1-diphosphate: step 1/9.</text>
</comment>
<evidence type="ECO:0000259" key="9">
    <source>
        <dbReference type="Pfam" id="PF08029"/>
    </source>
</evidence>
<dbReference type="eggNOG" id="KOG2831">
    <property type="taxonomic scope" value="Eukaryota"/>
</dbReference>
<dbReference type="GO" id="GO:0000105">
    <property type="term" value="P:L-histidine biosynthetic process"/>
    <property type="evidence" value="ECO:0007669"/>
    <property type="project" value="UniProtKB-UniPathway"/>
</dbReference>
<dbReference type="SUPFAM" id="SSF53850">
    <property type="entry name" value="Periplasmic binding protein-like II"/>
    <property type="match status" value="1"/>
</dbReference>
<feature type="domain" description="ATP phosphoribosyltransferase catalytic" evidence="8">
    <location>
        <begin position="33"/>
        <end position="186"/>
    </location>
</feature>
<dbReference type="InterPro" id="IPR018198">
    <property type="entry name" value="ATP_PRibTrfase_CS"/>
</dbReference>
<keyword evidence="4" id="KW-0028">Amino-acid biosynthesis</keyword>
<dbReference type="EC" id="2.4.2.17" evidence="3"/>
<dbReference type="PANTHER" id="PTHR21403:SF8">
    <property type="entry name" value="ATP PHOSPHORIBOSYLTRANSFERASE"/>
    <property type="match status" value="1"/>
</dbReference>
<dbReference type="STRING" id="595528.A0A0D2UGV5"/>
<dbReference type="Pfam" id="PF08029">
    <property type="entry name" value="HisG_C"/>
    <property type="match status" value="1"/>
</dbReference>
<dbReference type="InParanoid" id="A0A0D2UGV5"/>
<evidence type="ECO:0000259" key="8">
    <source>
        <dbReference type="Pfam" id="PF01634"/>
    </source>
</evidence>
<dbReference type="OrthoDB" id="5967213at2759"/>
<evidence type="ECO:0000256" key="2">
    <source>
        <dbReference type="ARBA" id="ARBA00004667"/>
    </source>
</evidence>
<dbReference type="InterPro" id="IPR001348">
    <property type="entry name" value="ATP_PRibTrfase_HisG"/>
</dbReference>
<dbReference type="InterPro" id="IPR013115">
    <property type="entry name" value="HisG_C"/>
</dbReference>
<dbReference type="EMBL" id="KE346367">
    <property type="protein sequence ID" value="KJE94331.1"/>
    <property type="molecule type" value="Genomic_DNA"/>
</dbReference>
<dbReference type="GO" id="GO:0005737">
    <property type="term" value="C:cytoplasm"/>
    <property type="evidence" value="ECO:0007669"/>
    <property type="project" value="InterPro"/>
</dbReference>
<keyword evidence="6 10" id="KW-0808">Transferase</keyword>
<gene>
    <name evidence="10" type="ORF">CAOG_004990</name>
</gene>
<dbReference type="AlphaFoldDB" id="A0A0D2UGV5"/>
<dbReference type="GO" id="GO:0003879">
    <property type="term" value="F:ATP phosphoribosyltransferase activity"/>
    <property type="evidence" value="ECO:0007669"/>
    <property type="project" value="UniProtKB-EC"/>
</dbReference>
<accession>A0A0D2UGV5</accession>
<proteinExistence type="predicted"/>
<keyword evidence="7" id="KW-0368">Histidine biosynthesis</keyword>
<dbReference type="Gene3D" id="3.40.190.10">
    <property type="entry name" value="Periplasmic binding protein-like II"/>
    <property type="match status" value="2"/>
</dbReference>